<dbReference type="InterPro" id="IPR039506">
    <property type="entry name" value="SPOB_a"/>
</dbReference>
<keyword evidence="1" id="KW-0597">Phosphoprotein</keyword>
<keyword evidence="10" id="KW-1185">Reference proteome</keyword>
<keyword evidence="5" id="KW-0067">ATP-binding</keyword>
<dbReference type="Pfam" id="PF14689">
    <property type="entry name" value="SPOB_a"/>
    <property type="match status" value="1"/>
</dbReference>
<dbReference type="Pfam" id="PF14501">
    <property type="entry name" value="HATPase_c_5"/>
    <property type="match status" value="1"/>
</dbReference>
<feature type="transmembrane region" description="Helical" evidence="7">
    <location>
        <begin position="5"/>
        <end position="27"/>
    </location>
</feature>
<evidence type="ECO:0000256" key="6">
    <source>
        <dbReference type="ARBA" id="ARBA00023012"/>
    </source>
</evidence>
<evidence type="ECO:0000256" key="2">
    <source>
        <dbReference type="ARBA" id="ARBA00022679"/>
    </source>
</evidence>
<dbReference type="AlphaFoldDB" id="A0A3D9IMW4"/>
<feature type="transmembrane region" description="Helical" evidence="7">
    <location>
        <begin position="342"/>
        <end position="364"/>
    </location>
</feature>
<reference evidence="9 10" key="1">
    <citation type="submission" date="2018-07" db="EMBL/GenBank/DDBJ databases">
        <title>Genomic Encyclopedia of Type Strains, Phase III (KMG-III): the genomes of soil and plant-associated and newly described type strains.</title>
        <authorList>
            <person name="Whitman W."/>
        </authorList>
    </citation>
    <scope>NUCLEOTIDE SEQUENCE [LARGE SCALE GENOMIC DNA]</scope>
    <source>
        <strain evidence="9 10">CECT 8236</strain>
    </source>
</reference>
<keyword evidence="4 9" id="KW-0418">Kinase</keyword>
<keyword evidence="7" id="KW-0472">Membrane</keyword>
<dbReference type="GO" id="GO:0000155">
    <property type="term" value="F:phosphorelay sensor kinase activity"/>
    <property type="evidence" value="ECO:0007669"/>
    <property type="project" value="InterPro"/>
</dbReference>
<dbReference type="InterPro" id="IPR016120">
    <property type="entry name" value="Sig_transdc_His_kin_SpoOB"/>
</dbReference>
<evidence type="ECO:0000313" key="10">
    <source>
        <dbReference type="Proteomes" id="UP000256869"/>
    </source>
</evidence>
<sequence length="581" mass="65857">MKRTLFISTLAIVIVLILLNNLLFYFLTKESLTENLKKELLSIASQVELSIENSREASIYLEDKISENLKSVAVAAQYRLDPDIDNVTSDELSELAKQLNVQTITLLKQTDDDILLYKSSDPKEEGTSTKKWDPWYQAFQQLFEQKDVSIDWGYTSKNYWSGPFEYSATDLTKKNLQKYGYYYDGTTNYIIDPFVSDQTYLDFQKSAGVESILDNTIKAHASLLEITAFNPKTFGTEEYITLTDQGEELAHNSTRPIIFGSYTFKLNDDADLINKAERFDQVQSTIRKINGKTTLKMYIPVDIKHYPGISDKEGVQLARYVLSLVSDYESIQTTLNKQLNTLLLTVGTVTLTSIIIVIIFLRFLSRTRDRVVRATQETYIDEVNQMFISIRGQRHDLLNHMNTVNAMASLHKYDELRSYMKEWIGDVTVTNDIITIGQPAIAALIQSKIAVAILKRIHFTHEFENLTNFPLGIRSVDIVRLIGNLIDNAFDAVSDEEDDNRNVQIKGWGTDNKLHIVVSNPGTLSPEAADLIFEPGYSSKSDHSGLGLVITKQLVNKYKGSIHLDLEQPGKVNFNVSISLN</sequence>
<feature type="domain" description="Histidine kinase" evidence="8">
    <location>
        <begin position="478"/>
        <end position="581"/>
    </location>
</feature>
<dbReference type="InterPro" id="IPR005467">
    <property type="entry name" value="His_kinase_dom"/>
</dbReference>
<dbReference type="InterPro" id="IPR003594">
    <property type="entry name" value="HATPase_dom"/>
</dbReference>
<dbReference type="PANTHER" id="PTHR40448:SF1">
    <property type="entry name" value="TWO-COMPONENT SENSOR HISTIDINE KINASE"/>
    <property type="match status" value="1"/>
</dbReference>
<dbReference type="Proteomes" id="UP000256869">
    <property type="component" value="Unassembled WGS sequence"/>
</dbReference>
<proteinExistence type="predicted"/>
<comment type="caution">
    <text evidence="9">The sequence shown here is derived from an EMBL/GenBank/DDBJ whole genome shotgun (WGS) entry which is preliminary data.</text>
</comment>
<evidence type="ECO:0000256" key="5">
    <source>
        <dbReference type="ARBA" id="ARBA00022840"/>
    </source>
</evidence>
<evidence type="ECO:0000256" key="7">
    <source>
        <dbReference type="SAM" id="Phobius"/>
    </source>
</evidence>
<evidence type="ECO:0000256" key="3">
    <source>
        <dbReference type="ARBA" id="ARBA00022741"/>
    </source>
</evidence>
<dbReference type="InterPro" id="IPR036890">
    <property type="entry name" value="HATPase_C_sf"/>
</dbReference>
<dbReference type="Gene3D" id="3.30.565.10">
    <property type="entry name" value="Histidine kinase-like ATPase, C-terminal domain"/>
    <property type="match status" value="1"/>
</dbReference>
<protein>
    <submittedName>
        <fullName evidence="9">Sensor kinase SpoOB-type protein</fullName>
    </submittedName>
</protein>
<dbReference type="OrthoDB" id="1634477at2"/>
<keyword evidence="2" id="KW-0808">Transferase</keyword>
<evidence type="ECO:0000256" key="4">
    <source>
        <dbReference type="ARBA" id="ARBA00022777"/>
    </source>
</evidence>
<dbReference type="SMART" id="SM00387">
    <property type="entry name" value="HATPase_c"/>
    <property type="match status" value="1"/>
</dbReference>
<name>A0A3D9IMW4_9BACL</name>
<keyword evidence="6" id="KW-0902">Two-component regulatory system</keyword>
<keyword evidence="3" id="KW-0547">Nucleotide-binding</keyword>
<organism evidence="9 10">
    <name type="scientific">Cohnella lupini</name>
    <dbReference type="NCBI Taxonomy" id="1294267"/>
    <lineage>
        <taxon>Bacteria</taxon>
        <taxon>Bacillati</taxon>
        <taxon>Bacillota</taxon>
        <taxon>Bacilli</taxon>
        <taxon>Bacillales</taxon>
        <taxon>Paenibacillaceae</taxon>
        <taxon>Cohnella</taxon>
    </lineage>
</organism>
<evidence type="ECO:0000259" key="8">
    <source>
        <dbReference type="PROSITE" id="PS50109"/>
    </source>
</evidence>
<evidence type="ECO:0000256" key="1">
    <source>
        <dbReference type="ARBA" id="ARBA00022553"/>
    </source>
</evidence>
<dbReference type="PANTHER" id="PTHR40448">
    <property type="entry name" value="TWO-COMPONENT SENSOR HISTIDINE KINASE"/>
    <property type="match status" value="1"/>
</dbReference>
<dbReference type="GO" id="GO:0042802">
    <property type="term" value="F:identical protein binding"/>
    <property type="evidence" value="ECO:0007669"/>
    <property type="project" value="TreeGrafter"/>
</dbReference>
<dbReference type="Gene3D" id="1.10.287.130">
    <property type="match status" value="1"/>
</dbReference>
<keyword evidence="7" id="KW-1133">Transmembrane helix</keyword>
<keyword evidence="7" id="KW-0812">Transmembrane</keyword>
<dbReference type="InterPro" id="IPR032834">
    <property type="entry name" value="NatK-like_C"/>
</dbReference>
<dbReference type="RefSeq" id="WP_115992329.1">
    <property type="nucleotide sequence ID" value="NZ_QRDY01000004.1"/>
</dbReference>
<dbReference type="PROSITE" id="PS50109">
    <property type="entry name" value="HIS_KIN"/>
    <property type="match status" value="1"/>
</dbReference>
<dbReference type="SUPFAM" id="SSF55874">
    <property type="entry name" value="ATPase domain of HSP90 chaperone/DNA topoisomerase II/histidine kinase"/>
    <property type="match status" value="1"/>
</dbReference>
<dbReference type="EMBL" id="QRDY01000004">
    <property type="protein sequence ID" value="RED63027.1"/>
    <property type="molecule type" value="Genomic_DNA"/>
</dbReference>
<dbReference type="GO" id="GO:0005524">
    <property type="term" value="F:ATP binding"/>
    <property type="evidence" value="ECO:0007669"/>
    <property type="project" value="UniProtKB-KW"/>
</dbReference>
<gene>
    <name evidence="9" type="ORF">DFP95_10420</name>
</gene>
<accession>A0A3D9IMW4</accession>
<evidence type="ECO:0000313" key="9">
    <source>
        <dbReference type="EMBL" id="RED63027.1"/>
    </source>
</evidence>
<dbReference type="SUPFAM" id="SSF55890">
    <property type="entry name" value="Sporulation response regulatory protein Spo0B"/>
    <property type="match status" value="1"/>
</dbReference>